<dbReference type="AlphaFoldDB" id="A0A1U7PMV1"/>
<dbReference type="OrthoDB" id="2435874at2"/>
<evidence type="ECO:0000313" key="2">
    <source>
        <dbReference type="Proteomes" id="UP000187550"/>
    </source>
</evidence>
<gene>
    <name evidence="1" type="ORF">SAMN05428946_2665</name>
</gene>
<evidence type="ECO:0008006" key="3">
    <source>
        <dbReference type="Google" id="ProtNLM"/>
    </source>
</evidence>
<proteinExistence type="predicted"/>
<keyword evidence="2" id="KW-1185">Reference proteome</keyword>
<protein>
    <recommendedName>
        <fullName evidence="3">Peptidase_C39 like family protein</fullName>
    </recommendedName>
</protein>
<dbReference type="STRING" id="550447.SAMN05428946_2665"/>
<name>A0A1U7PMV1_9BACI</name>
<dbReference type="EMBL" id="FTPL01000004">
    <property type="protein sequence ID" value="SIT91360.1"/>
    <property type="molecule type" value="Genomic_DNA"/>
</dbReference>
<evidence type="ECO:0000313" key="1">
    <source>
        <dbReference type="EMBL" id="SIT91360.1"/>
    </source>
</evidence>
<dbReference type="Proteomes" id="UP000187550">
    <property type="component" value="Unassembled WGS sequence"/>
</dbReference>
<accession>A0A1U7PMV1</accession>
<organism evidence="1 2">
    <name type="scientific">Edaphobacillus lindanitolerans</name>
    <dbReference type="NCBI Taxonomy" id="550447"/>
    <lineage>
        <taxon>Bacteria</taxon>
        <taxon>Bacillati</taxon>
        <taxon>Bacillota</taxon>
        <taxon>Bacilli</taxon>
        <taxon>Bacillales</taxon>
        <taxon>Bacillaceae</taxon>
        <taxon>Edaphobacillus</taxon>
    </lineage>
</organism>
<dbReference type="RefSeq" id="WP_076759550.1">
    <property type="nucleotide sequence ID" value="NZ_FTPL01000004.1"/>
</dbReference>
<sequence>MKQISGFIGKSQFDPDIEESQRSSACGPVTAYTMIMHLTGSSPLPVSPLYRQIGGTRLGLPVRRFIKGIELLIGSGWRAERCSLEGLKEEINAGRPVAAKFDRWFSFRWFGKYDFDYHWVPVIGYEENGVDTILAVHDNGGPGRPSRIRRISYQNNRPILTFVRVVPKNRPPVMGDVQNEPV</sequence>
<reference evidence="2" key="1">
    <citation type="submission" date="2017-01" db="EMBL/GenBank/DDBJ databases">
        <authorList>
            <person name="Varghese N."/>
            <person name="Submissions S."/>
        </authorList>
    </citation>
    <scope>NUCLEOTIDE SEQUENCE [LARGE SCALE GENOMIC DNA]</scope>
    <source>
        <strain evidence="2">MNA4</strain>
    </source>
</reference>